<name>A0A1F6V3A6_9BACT</name>
<gene>
    <name evidence="1" type="ORF">A2642_00315</name>
</gene>
<dbReference type="EMBL" id="MFTJ01000057">
    <property type="protein sequence ID" value="OGI64157.1"/>
    <property type="molecule type" value="Genomic_DNA"/>
</dbReference>
<sequence>MLYIKEATDVPKQQYALLAQLLNTAWKELIVTTPEHLESRFASGNKFLIVYGNSAFVDKENLAQEYGIALPNEDIPLGLLETITLRTNGVMDQVPKTYGELTNNGLWKLLVENADTLIMVDATKMPTGPKEVTGLMMNSVKEYLCQTSLEYAWTFTPDIEGVKKWHESFGAKNSHYRIPNARPNWKEPAVNFMDYSHLIKK</sequence>
<dbReference type="AlphaFoldDB" id="A0A1F6V3A6"/>
<organism evidence="1 2">
    <name type="scientific">Candidatus Nomurabacteria bacterium RIFCSPHIGHO2_01_FULL_39_10</name>
    <dbReference type="NCBI Taxonomy" id="1801733"/>
    <lineage>
        <taxon>Bacteria</taxon>
        <taxon>Candidatus Nomuraibacteriota</taxon>
    </lineage>
</organism>
<accession>A0A1F6V3A6</accession>
<dbReference type="Proteomes" id="UP000178700">
    <property type="component" value="Unassembled WGS sequence"/>
</dbReference>
<comment type="caution">
    <text evidence="1">The sequence shown here is derived from an EMBL/GenBank/DDBJ whole genome shotgun (WGS) entry which is preliminary data.</text>
</comment>
<evidence type="ECO:0008006" key="3">
    <source>
        <dbReference type="Google" id="ProtNLM"/>
    </source>
</evidence>
<evidence type="ECO:0000313" key="1">
    <source>
        <dbReference type="EMBL" id="OGI64157.1"/>
    </source>
</evidence>
<protein>
    <recommendedName>
        <fullName evidence="3">N-acetyltransferase domain-containing protein</fullName>
    </recommendedName>
</protein>
<proteinExistence type="predicted"/>
<reference evidence="1 2" key="1">
    <citation type="journal article" date="2016" name="Nat. Commun.">
        <title>Thousands of microbial genomes shed light on interconnected biogeochemical processes in an aquifer system.</title>
        <authorList>
            <person name="Anantharaman K."/>
            <person name="Brown C.T."/>
            <person name="Hug L.A."/>
            <person name="Sharon I."/>
            <person name="Castelle C.J."/>
            <person name="Probst A.J."/>
            <person name="Thomas B.C."/>
            <person name="Singh A."/>
            <person name="Wilkins M.J."/>
            <person name="Karaoz U."/>
            <person name="Brodie E.L."/>
            <person name="Williams K.H."/>
            <person name="Hubbard S.S."/>
            <person name="Banfield J.F."/>
        </authorList>
    </citation>
    <scope>NUCLEOTIDE SEQUENCE [LARGE SCALE GENOMIC DNA]</scope>
</reference>
<evidence type="ECO:0000313" key="2">
    <source>
        <dbReference type="Proteomes" id="UP000178700"/>
    </source>
</evidence>